<evidence type="ECO:0000313" key="15">
    <source>
        <dbReference type="Proteomes" id="UP000813444"/>
    </source>
</evidence>
<keyword evidence="5" id="KW-0479">Metal-binding</keyword>
<evidence type="ECO:0000256" key="2">
    <source>
        <dbReference type="ARBA" id="ARBA00005300"/>
    </source>
</evidence>
<dbReference type="PROSITE" id="PS50865">
    <property type="entry name" value="ZF_MYND_2"/>
    <property type="match status" value="1"/>
</dbReference>
<evidence type="ECO:0000256" key="11">
    <source>
        <dbReference type="SAM" id="MobiDB-lite"/>
    </source>
</evidence>
<dbReference type="EMBL" id="JAGPNK010000021">
    <property type="protein sequence ID" value="KAH7304688.1"/>
    <property type="molecule type" value="Genomic_DNA"/>
</dbReference>
<keyword evidence="7 10" id="KW-0863">Zinc-finger</keyword>
<evidence type="ECO:0000256" key="5">
    <source>
        <dbReference type="ARBA" id="ARBA00022723"/>
    </source>
</evidence>
<dbReference type="GO" id="GO:0003676">
    <property type="term" value="F:nucleic acid binding"/>
    <property type="evidence" value="ECO:0007669"/>
    <property type="project" value="InterPro"/>
</dbReference>
<dbReference type="GO" id="GO:0008270">
    <property type="term" value="F:zinc ion binding"/>
    <property type="evidence" value="ECO:0007669"/>
    <property type="project" value="UniProtKB-KW"/>
</dbReference>
<dbReference type="AlphaFoldDB" id="A0A8K0SAE4"/>
<dbReference type="PROSITE" id="PS01360">
    <property type="entry name" value="ZF_MYND_1"/>
    <property type="match status" value="1"/>
</dbReference>
<evidence type="ECO:0000313" key="14">
    <source>
        <dbReference type="EMBL" id="KAH7304688.1"/>
    </source>
</evidence>
<comment type="caution">
    <text evidence="14">The sequence shown here is derived from an EMBL/GenBank/DDBJ whole genome shotgun (WGS) entry which is preliminary data.</text>
</comment>
<evidence type="ECO:0000259" key="12">
    <source>
        <dbReference type="PROSITE" id="PS50865"/>
    </source>
</evidence>
<dbReference type="InterPro" id="IPR012337">
    <property type="entry name" value="RNaseH-like_sf"/>
</dbReference>
<comment type="similarity">
    <text evidence="2">Belongs to the RNase H family.</text>
</comment>
<proteinExistence type="inferred from homology"/>
<feature type="region of interest" description="Disordered" evidence="11">
    <location>
        <begin position="587"/>
        <end position="610"/>
    </location>
</feature>
<gene>
    <name evidence="14" type="ORF">B0I35DRAFT_444750</name>
</gene>
<feature type="compositionally biased region" description="Polar residues" evidence="11">
    <location>
        <begin position="599"/>
        <end position="610"/>
    </location>
</feature>
<protein>
    <recommendedName>
        <fullName evidence="3">ribonuclease H</fullName>
        <ecNumber evidence="3">3.1.26.4</ecNumber>
    </recommendedName>
</protein>
<dbReference type="Gene3D" id="6.10.140.2220">
    <property type="match status" value="1"/>
</dbReference>
<keyword evidence="6" id="KW-0255">Endonuclease</keyword>
<dbReference type="OrthoDB" id="245563at2759"/>
<evidence type="ECO:0000256" key="10">
    <source>
        <dbReference type="PROSITE-ProRule" id="PRU00134"/>
    </source>
</evidence>
<keyword evidence="8" id="KW-0378">Hydrolase</keyword>
<evidence type="ECO:0000256" key="9">
    <source>
        <dbReference type="ARBA" id="ARBA00022833"/>
    </source>
</evidence>
<name>A0A8K0SAE4_9HYPO</name>
<dbReference type="PANTHER" id="PTHR10642">
    <property type="entry name" value="RIBONUCLEASE H1"/>
    <property type="match status" value="1"/>
</dbReference>
<accession>A0A8K0SAE4</accession>
<sequence length="816" mass="89699">MDYSNIIGRSLYGRYAAKGCFVCNKREGTLRCSGCRVINYCGRQHQASHRPRHKAACQSIKKTREKLESETAILQAFPGDVFTPSDLFNTGVGLFWGITETRDYMRARFAAAEALIHAATPVAVGEALAHFTDMLRLCRSDNLGVRDIIPNLLLRLGREQECYDFLKWWAVIGSNSKYDWSNTTLPYLDIHNADAFEPVDVFRSMLPDLSHVVTLTLLKLRMLLDLQALESSFEDIYGGSNGLDLDSSDESDIGMSGIDRPLGKLVRARFRGRGRHNISGQVKILEAQYHKLCDVVHQRNPYFWETLVDEADDLPRLPQSYTMGSLEEAELAVRNCRQAWIESEDAVLMVSADTRKFARPHQGVTSRSVVKGVGALPRSFTGGSESLKRPFTGSALPTRFSPPSPTSSPIQLFPATSCDATPAGLGRATRFICVNDKEHALVYVDGACMDNGQQNSQAGWAAVRGPPEGSGGNRDHKVSGRLEDHESLKATSNRAELYAALSALRLFNWSSEGFTRLVITTDSSYVVDGATGWVKSWLRNGWTKTSGGDVKNKDLWEQFLGEIEWSKNSGLSVQLWNIPRELNSEADTAAKAAARSPGQPKSSGSARNASSGFGAADAGKLGRFLGIALDFEPPNELLRGLVSQVTAKVSLEWATTQESALSLLTQRQPLSVILITDAALTRRRKVWDAVIDQILQGATAVITGFFSTMSTSGEFDRFFARLGLPWEKGSYYRATMQLNRNAVDHRVACHLPFSCNQKVVYVKNVDSSAVWYTDGSSSEAGIAFAQVGKGRLGYIGDVNFQQESHIIALAMCGLLG</sequence>
<keyword evidence="15" id="KW-1185">Reference proteome</keyword>
<dbReference type="EC" id="3.1.26.4" evidence="3"/>
<evidence type="ECO:0000256" key="6">
    <source>
        <dbReference type="ARBA" id="ARBA00022759"/>
    </source>
</evidence>
<dbReference type="GO" id="GO:0043137">
    <property type="term" value="P:DNA replication, removal of RNA primer"/>
    <property type="evidence" value="ECO:0007669"/>
    <property type="project" value="TreeGrafter"/>
</dbReference>
<dbReference type="PANTHER" id="PTHR10642:SF26">
    <property type="entry name" value="RIBONUCLEASE H1"/>
    <property type="match status" value="1"/>
</dbReference>
<dbReference type="CDD" id="cd13934">
    <property type="entry name" value="RNase_H_Dikarya_like"/>
    <property type="match status" value="1"/>
</dbReference>
<evidence type="ECO:0000256" key="3">
    <source>
        <dbReference type="ARBA" id="ARBA00012180"/>
    </source>
</evidence>
<keyword evidence="4" id="KW-0540">Nuclease</keyword>
<dbReference type="Pfam" id="PF01753">
    <property type="entry name" value="zf-MYND"/>
    <property type="match status" value="1"/>
</dbReference>
<dbReference type="Pfam" id="PF00075">
    <property type="entry name" value="RNase_H"/>
    <property type="match status" value="1"/>
</dbReference>
<dbReference type="Proteomes" id="UP000813444">
    <property type="component" value="Unassembled WGS sequence"/>
</dbReference>
<feature type="domain" description="RNase H type-1" evidence="13">
    <location>
        <begin position="436"/>
        <end position="595"/>
    </location>
</feature>
<feature type="domain" description="MYND-type" evidence="12">
    <location>
        <begin position="20"/>
        <end position="57"/>
    </location>
</feature>
<organism evidence="14 15">
    <name type="scientific">Stachybotrys elegans</name>
    <dbReference type="NCBI Taxonomy" id="80388"/>
    <lineage>
        <taxon>Eukaryota</taxon>
        <taxon>Fungi</taxon>
        <taxon>Dikarya</taxon>
        <taxon>Ascomycota</taxon>
        <taxon>Pezizomycotina</taxon>
        <taxon>Sordariomycetes</taxon>
        <taxon>Hypocreomycetidae</taxon>
        <taxon>Hypocreales</taxon>
        <taxon>Stachybotryaceae</taxon>
        <taxon>Stachybotrys</taxon>
    </lineage>
</organism>
<dbReference type="InterPro" id="IPR050092">
    <property type="entry name" value="RNase_H"/>
</dbReference>
<dbReference type="InterPro" id="IPR002893">
    <property type="entry name" value="Znf_MYND"/>
</dbReference>
<evidence type="ECO:0000256" key="8">
    <source>
        <dbReference type="ARBA" id="ARBA00022801"/>
    </source>
</evidence>
<dbReference type="InterPro" id="IPR036397">
    <property type="entry name" value="RNaseH_sf"/>
</dbReference>
<keyword evidence="9" id="KW-0862">Zinc</keyword>
<evidence type="ECO:0000256" key="1">
    <source>
        <dbReference type="ARBA" id="ARBA00000077"/>
    </source>
</evidence>
<evidence type="ECO:0000256" key="7">
    <source>
        <dbReference type="ARBA" id="ARBA00022771"/>
    </source>
</evidence>
<comment type="catalytic activity">
    <reaction evidence="1">
        <text>Endonucleolytic cleavage to 5'-phosphomonoester.</text>
        <dbReference type="EC" id="3.1.26.4"/>
    </reaction>
</comment>
<reference evidence="14" key="1">
    <citation type="journal article" date="2021" name="Nat. Commun.">
        <title>Genetic determinants of endophytism in the Arabidopsis root mycobiome.</title>
        <authorList>
            <person name="Mesny F."/>
            <person name="Miyauchi S."/>
            <person name="Thiergart T."/>
            <person name="Pickel B."/>
            <person name="Atanasova L."/>
            <person name="Karlsson M."/>
            <person name="Huettel B."/>
            <person name="Barry K.W."/>
            <person name="Haridas S."/>
            <person name="Chen C."/>
            <person name="Bauer D."/>
            <person name="Andreopoulos W."/>
            <person name="Pangilinan J."/>
            <person name="LaButti K."/>
            <person name="Riley R."/>
            <person name="Lipzen A."/>
            <person name="Clum A."/>
            <person name="Drula E."/>
            <person name="Henrissat B."/>
            <person name="Kohler A."/>
            <person name="Grigoriev I.V."/>
            <person name="Martin F.M."/>
            <person name="Hacquard S."/>
        </authorList>
    </citation>
    <scope>NUCLEOTIDE SEQUENCE</scope>
    <source>
        <strain evidence="14">MPI-CAGE-CH-0235</strain>
    </source>
</reference>
<dbReference type="SUPFAM" id="SSF144232">
    <property type="entry name" value="HIT/MYND zinc finger-like"/>
    <property type="match status" value="1"/>
</dbReference>
<dbReference type="Gene3D" id="3.30.420.10">
    <property type="entry name" value="Ribonuclease H-like superfamily/Ribonuclease H"/>
    <property type="match status" value="1"/>
</dbReference>
<evidence type="ECO:0000256" key="4">
    <source>
        <dbReference type="ARBA" id="ARBA00022722"/>
    </source>
</evidence>
<dbReference type="GO" id="GO:0004523">
    <property type="term" value="F:RNA-DNA hybrid ribonuclease activity"/>
    <property type="evidence" value="ECO:0007669"/>
    <property type="project" value="UniProtKB-EC"/>
</dbReference>
<evidence type="ECO:0000259" key="13">
    <source>
        <dbReference type="PROSITE" id="PS50879"/>
    </source>
</evidence>
<dbReference type="InterPro" id="IPR002156">
    <property type="entry name" value="RNaseH_domain"/>
</dbReference>
<dbReference type="SUPFAM" id="SSF53098">
    <property type="entry name" value="Ribonuclease H-like"/>
    <property type="match status" value="1"/>
</dbReference>
<dbReference type="PROSITE" id="PS50879">
    <property type="entry name" value="RNASE_H_1"/>
    <property type="match status" value="1"/>
</dbReference>